<sequence>MRTPTLPRTCVALAAAIMSVSGATPVVAVQADLPVAEAFAPGPHHPDSGLVEGLHIGQGSCADSLVDYERRHVEMLERDGGGSTDSPVWHHLDADLVEGLHIGQGFCADSRLDHEQRHVEMAETQGRGMADAPVWHHDGAPAPQRDDAPAWHHEDAPDRQRDDAPAWHPDGAPGAGHDERPADHHGATGRHG</sequence>
<reference evidence="3" key="2">
    <citation type="submission" date="2020-09" db="EMBL/GenBank/DDBJ databases">
        <authorList>
            <person name="Sun Q."/>
            <person name="Zhou Y."/>
        </authorList>
    </citation>
    <scope>NUCLEOTIDE SEQUENCE</scope>
    <source>
        <strain evidence="3">CGMCC 1.12160</strain>
    </source>
</reference>
<feature type="compositionally biased region" description="Basic and acidic residues" evidence="1">
    <location>
        <begin position="176"/>
        <end position="186"/>
    </location>
</feature>
<feature type="signal peptide" evidence="2">
    <location>
        <begin position="1"/>
        <end position="28"/>
    </location>
</feature>
<evidence type="ECO:0000256" key="2">
    <source>
        <dbReference type="SAM" id="SignalP"/>
    </source>
</evidence>
<dbReference type="EMBL" id="BMEM01000001">
    <property type="protein sequence ID" value="GGF38126.1"/>
    <property type="molecule type" value="Genomic_DNA"/>
</dbReference>
<feature type="region of interest" description="Disordered" evidence="1">
    <location>
        <begin position="123"/>
        <end position="192"/>
    </location>
</feature>
<reference evidence="3" key="1">
    <citation type="journal article" date="2014" name="Int. J. Syst. Evol. Microbiol.">
        <title>Complete genome sequence of Corynebacterium casei LMG S-19264T (=DSM 44701T), isolated from a smear-ripened cheese.</title>
        <authorList>
            <consortium name="US DOE Joint Genome Institute (JGI-PGF)"/>
            <person name="Walter F."/>
            <person name="Albersmeier A."/>
            <person name="Kalinowski J."/>
            <person name="Ruckert C."/>
        </authorList>
    </citation>
    <scope>NUCLEOTIDE SEQUENCE</scope>
    <source>
        <strain evidence="3">CGMCC 1.12160</strain>
    </source>
</reference>
<feature type="compositionally biased region" description="Basic and acidic residues" evidence="1">
    <location>
        <begin position="134"/>
        <end position="165"/>
    </location>
</feature>
<evidence type="ECO:0000313" key="3">
    <source>
        <dbReference type="EMBL" id="GGF38126.1"/>
    </source>
</evidence>
<feature type="chain" id="PRO_5038093870" description="Secreted protein" evidence="2">
    <location>
        <begin position="29"/>
        <end position="192"/>
    </location>
</feature>
<accession>A0A917BD17</accession>
<dbReference type="AlphaFoldDB" id="A0A917BD17"/>
<comment type="caution">
    <text evidence="3">The sequence shown here is derived from an EMBL/GenBank/DDBJ whole genome shotgun (WGS) entry which is preliminary data.</text>
</comment>
<name>A0A917BD17_9MICO</name>
<dbReference type="Proteomes" id="UP000605670">
    <property type="component" value="Unassembled WGS sequence"/>
</dbReference>
<proteinExistence type="predicted"/>
<evidence type="ECO:0000313" key="4">
    <source>
        <dbReference type="Proteomes" id="UP000605670"/>
    </source>
</evidence>
<keyword evidence="2" id="KW-0732">Signal</keyword>
<protein>
    <recommendedName>
        <fullName evidence="5">Secreted protein</fullName>
    </recommendedName>
</protein>
<organism evidence="3 4">
    <name type="scientific">Ornithinimicrobium tianjinense</name>
    <dbReference type="NCBI Taxonomy" id="1195761"/>
    <lineage>
        <taxon>Bacteria</taxon>
        <taxon>Bacillati</taxon>
        <taxon>Actinomycetota</taxon>
        <taxon>Actinomycetes</taxon>
        <taxon>Micrococcales</taxon>
        <taxon>Ornithinimicrobiaceae</taxon>
        <taxon>Ornithinimicrobium</taxon>
    </lineage>
</organism>
<evidence type="ECO:0000256" key="1">
    <source>
        <dbReference type="SAM" id="MobiDB-lite"/>
    </source>
</evidence>
<gene>
    <name evidence="3" type="ORF">GCM10011366_02100</name>
</gene>
<keyword evidence="4" id="KW-1185">Reference proteome</keyword>
<evidence type="ECO:0008006" key="5">
    <source>
        <dbReference type="Google" id="ProtNLM"/>
    </source>
</evidence>